<dbReference type="InterPro" id="IPR049789">
    <property type="entry name" value="ArsI/CadI-like"/>
</dbReference>
<comment type="caution">
    <text evidence="3">The sequence shown here is derived from an EMBL/GenBank/DDBJ whole genome shotgun (WGS) entry which is preliminary data.</text>
</comment>
<organism evidence="3 4">
    <name type="scientific">Hyphococcus aureus</name>
    <dbReference type="NCBI Taxonomy" id="2666033"/>
    <lineage>
        <taxon>Bacteria</taxon>
        <taxon>Pseudomonadati</taxon>
        <taxon>Pseudomonadota</taxon>
        <taxon>Alphaproteobacteria</taxon>
        <taxon>Parvularculales</taxon>
        <taxon>Parvularculaceae</taxon>
        <taxon>Hyphococcus</taxon>
    </lineage>
</organism>
<dbReference type="SUPFAM" id="SSF54593">
    <property type="entry name" value="Glyoxalase/Bleomycin resistance protein/Dihydroxybiphenyl dioxygenase"/>
    <property type="match status" value="1"/>
</dbReference>
<dbReference type="PROSITE" id="PS51819">
    <property type="entry name" value="VOC"/>
    <property type="match status" value="1"/>
</dbReference>
<dbReference type="Proteomes" id="UP001596116">
    <property type="component" value="Unassembled WGS sequence"/>
</dbReference>
<dbReference type="InterPro" id="IPR029068">
    <property type="entry name" value="Glyas_Bleomycin-R_OHBP_Dase"/>
</dbReference>
<dbReference type="NCBIfam" id="NF041414">
    <property type="entry name" value="ArsI_CadI_VOC"/>
    <property type="match status" value="1"/>
</dbReference>
<dbReference type="RefSeq" id="WP_379879993.1">
    <property type="nucleotide sequence ID" value="NZ_JBHPON010000001.1"/>
</dbReference>
<accession>A0ABW1KVM2</accession>
<dbReference type="PANTHER" id="PTHR41294">
    <property type="entry name" value="CADMIUM-INDUCED PROTEIN CADI"/>
    <property type="match status" value="1"/>
</dbReference>
<dbReference type="InterPro" id="IPR037523">
    <property type="entry name" value="VOC_core"/>
</dbReference>
<gene>
    <name evidence="3" type="ORF">ACFMB1_03880</name>
</gene>
<evidence type="ECO:0000313" key="3">
    <source>
        <dbReference type="EMBL" id="MFC6034667.1"/>
    </source>
</evidence>
<evidence type="ECO:0000256" key="1">
    <source>
        <dbReference type="SAM" id="MobiDB-lite"/>
    </source>
</evidence>
<protein>
    <submittedName>
        <fullName evidence="3">ArsI/CadI family heavy metal resistance metalloenzyme</fullName>
    </submittedName>
</protein>
<feature type="region of interest" description="Disordered" evidence="1">
    <location>
        <begin position="122"/>
        <end position="142"/>
    </location>
</feature>
<evidence type="ECO:0000259" key="2">
    <source>
        <dbReference type="PROSITE" id="PS51819"/>
    </source>
</evidence>
<keyword evidence="4" id="KW-1185">Reference proteome</keyword>
<feature type="domain" description="VOC" evidence="2">
    <location>
        <begin position="2"/>
        <end position="116"/>
    </location>
</feature>
<proteinExistence type="predicted"/>
<dbReference type="PANTHER" id="PTHR41294:SF1">
    <property type="entry name" value="CADMIUM-INDUCED PROTEIN CADI"/>
    <property type="match status" value="1"/>
</dbReference>
<sequence>MKRTHIHLSTDNLEASLAYYTALFGAEPVKREPDYAKWLLDDPALNFAISTHGGTSGISHLGISVDSNEELDAVAARLRDADAPATEESDATCCYARSDKYWSHDPQGAVWELFRTFGESETYGPGRNPEPKAGQCCAPAAS</sequence>
<evidence type="ECO:0000313" key="4">
    <source>
        <dbReference type="Proteomes" id="UP001596116"/>
    </source>
</evidence>
<dbReference type="Pfam" id="PF00903">
    <property type="entry name" value="Glyoxalase"/>
    <property type="match status" value="1"/>
</dbReference>
<dbReference type="EMBL" id="JBHPON010000001">
    <property type="protein sequence ID" value="MFC6034667.1"/>
    <property type="molecule type" value="Genomic_DNA"/>
</dbReference>
<dbReference type="Gene3D" id="3.10.180.10">
    <property type="entry name" value="2,3-Dihydroxybiphenyl 1,2-Dioxygenase, domain 1"/>
    <property type="match status" value="1"/>
</dbReference>
<dbReference type="InterPro" id="IPR052393">
    <property type="entry name" value="Cadmium-induced_rsp"/>
</dbReference>
<dbReference type="InterPro" id="IPR004360">
    <property type="entry name" value="Glyas_Fos-R_dOase_dom"/>
</dbReference>
<name>A0ABW1KVM2_9PROT</name>
<reference evidence="3 4" key="1">
    <citation type="submission" date="2024-09" db="EMBL/GenBank/DDBJ databases">
        <authorList>
            <person name="Zhang Z.-H."/>
        </authorList>
    </citation>
    <scope>NUCLEOTIDE SEQUENCE [LARGE SCALE GENOMIC DNA]</scope>
    <source>
        <strain evidence="3 4">HHTR114</strain>
    </source>
</reference>